<dbReference type="PROSITE" id="PS50111">
    <property type="entry name" value="CHEMOTAXIS_TRANSDUC_2"/>
    <property type="match status" value="1"/>
</dbReference>
<dbReference type="AlphaFoldDB" id="A0A0G4PZE4"/>
<dbReference type="SMART" id="SM00283">
    <property type="entry name" value="MA"/>
    <property type="match status" value="1"/>
</dbReference>
<keyword evidence="7 13" id="KW-1133">Transmembrane helix</keyword>
<feature type="transmembrane region" description="Helical" evidence="13">
    <location>
        <begin position="207"/>
        <end position="229"/>
    </location>
</feature>
<evidence type="ECO:0000256" key="12">
    <source>
        <dbReference type="SAM" id="Coils"/>
    </source>
</evidence>
<evidence type="ECO:0000256" key="10">
    <source>
        <dbReference type="ARBA" id="ARBA00029447"/>
    </source>
</evidence>
<dbReference type="PANTHER" id="PTHR43531:SF7">
    <property type="entry name" value="AEROTAXIS RECEPTOR"/>
    <property type="match status" value="1"/>
</dbReference>
<feature type="coiled-coil region" evidence="12">
    <location>
        <begin position="488"/>
        <end position="526"/>
    </location>
</feature>
<evidence type="ECO:0000256" key="5">
    <source>
        <dbReference type="ARBA" id="ARBA00022519"/>
    </source>
</evidence>
<feature type="domain" description="Methyl-accepting transducer" evidence="14">
    <location>
        <begin position="288"/>
        <end position="517"/>
    </location>
</feature>
<dbReference type="PANTHER" id="PTHR43531">
    <property type="entry name" value="PROTEIN ICFG"/>
    <property type="match status" value="1"/>
</dbReference>
<evidence type="ECO:0000256" key="8">
    <source>
        <dbReference type="ARBA" id="ARBA00023136"/>
    </source>
</evidence>
<feature type="domain" description="HAMP" evidence="15">
    <location>
        <begin position="231"/>
        <end position="283"/>
    </location>
</feature>
<dbReference type="Pfam" id="PF00672">
    <property type="entry name" value="HAMP"/>
    <property type="match status" value="1"/>
</dbReference>
<keyword evidence="12" id="KW-0175">Coiled coil</keyword>
<evidence type="ECO:0000256" key="2">
    <source>
        <dbReference type="ARBA" id="ARBA00022475"/>
    </source>
</evidence>
<reference evidence="17" key="1">
    <citation type="submission" date="2015-06" db="EMBL/GenBank/DDBJ databases">
        <authorList>
            <person name="Urmite Genomes"/>
        </authorList>
    </citation>
    <scope>NUCLEOTIDE SEQUENCE [LARGE SCALE GENOMIC DNA]</scope>
    <source>
        <strain evidence="17">CSUR P1867</strain>
    </source>
</reference>
<dbReference type="GO" id="GO:0004888">
    <property type="term" value="F:transmembrane signaling receptor activity"/>
    <property type="evidence" value="ECO:0007669"/>
    <property type="project" value="InterPro"/>
</dbReference>
<proteinExistence type="inferred from homology"/>
<dbReference type="Pfam" id="PF00015">
    <property type="entry name" value="MCPsignal"/>
    <property type="match status" value="1"/>
</dbReference>
<evidence type="ECO:0000256" key="3">
    <source>
        <dbReference type="ARBA" id="ARBA00022481"/>
    </source>
</evidence>
<dbReference type="InterPro" id="IPR051310">
    <property type="entry name" value="MCP_chemotaxis"/>
</dbReference>
<dbReference type="GO" id="GO:0006935">
    <property type="term" value="P:chemotaxis"/>
    <property type="evidence" value="ECO:0007669"/>
    <property type="project" value="UniProtKB-KW"/>
</dbReference>
<evidence type="ECO:0000259" key="15">
    <source>
        <dbReference type="PROSITE" id="PS50885"/>
    </source>
</evidence>
<dbReference type="GO" id="GO:0007165">
    <property type="term" value="P:signal transduction"/>
    <property type="evidence" value="ECO:0007669"/>
    <property type="project" value="UniProtKB-KW"/>
</dbReference>
<dbReference type="RefSeq" id="WP_072062605.1">
    <property type="nucleotide sequence ID" value="NZ_CVRY01000001.1"/>
</dbReference>
<keyword evidence="5" id="KW-0997">Cell inner membrane</keyword>
<evidence type="ECO:0000313" key="17">
    <source>
        <dbReference type="Proteomes" id="UP000183920"/>
    </source>
</evidence>
<dbReference type="CDD" id="cd11386">
    <property type="entry name" value="MCP_signal"/>
    <property type="match status" value="1"/>
</dbReference>
<comment type="similarity">
    <text evidence="10">Belongs to the methyl-accepting chemotaxis (MCP) protein family.</text>
</comment>
<dbReference type="Proteomes" id="UP000183920">
    <property type="component" value="Unassembled WGS sequence"/>
</dbReference>
<dbReference type="Gene3D" id="1.10.287.950">
    <property type="entry name" value="Methyl-accepting chemotaxis protein"/>
    <property type="match status" value="1"/>
</dbReference>
<dbReference type="GO" id="GO:0005886">
    <property type="term" value="C:plasma membrane"/>
    <property type="evidence" value="ECO:0007669"/>
    <property type="project" value="UniProtKB-SubCell"/>
</dbReference>
<keyword evidence="2" id="KW-1003">Cell membrane</keyword>
<dbReference type="InterPro" id="IPR003122">
    <property type="entry name" value="Tar_rcpt_lig-bd"/>
</dbReference>
<comment type="subcellular location">
    <subcellularLocation>
        <location evidence="1">Cell inner membrane</location>
        <topology evidence="1">Multi-pass membrane protein</topology>
    </subcellularLocation>
</comment>
<dbReference type="SMART" id="SM00304">
    <property type="entry name" value="HAMP"/>
    <property type="match status" value="1"/>
</dbReference>
<evidence type="ECO:0000256" key="11">
    <source>
        <dbReference type="PROSITE-ProRule" id="PRU00284"/>
    </source>
</evidence>
<evidence type="ECO:0000256" key="13">
    <source>
        <dbReference type="SAM" id="Phobius"/>
    </source>
</evidence>
<evidence type="ECO:0000313" key="16">
    <source>
        <dbReference type="EMBL" id="CRL58985.1"/>
    </source>
</evidence>
<evidence type="ECO:0000256" key="9">
    <source>
        <dbReference type="ARBA" id="ARBA00023224"/>
    </source>
</evidence>
<keyword evidence="4" id="KW-0145">Chemotaxis</keyword>
<evidence type="ECO:0000256" key="4">
    <source>
        <dbReference type="ARBA" id="ARBA00022500"/>
    </source>
</evidence>
<feature type="transmembrane region" description="Helical" evidence="13">
    <location>
        <begin position="25"/>
        <end position="45"/>
    </location>
</feature>
<protein>
    <submittedName>
        <fullName evidence="16">Methyl-accepting chemotaxis protein I</fullName>
    </submittedName>
</protein>
<evidence type="ECO:0000259" key="14">
    <source>
        <dbReference type="PROSITE" id="PS50111"/>
    </source>
</evidence>
<dbReference type="InterPro" id="IPR004090">
    <property type="entry name" value="Chemotax_Me-accpt_rcpt"/>
</dbReference>
<name>A0A0G4PZE4_9GAMM</name>
<organism evidence="16 17">
    <name type="scientific">Proteus penneri</name>
    <dbReference type="NCBI Taxonomy" id="102862"/>
    <lineage>
        <taxon>Bacteria</taxon>
        <taxon>Pseudomonadati</taxon>
        <taxon>Pseudomonadota</taxon>
        <taxon>Gammaproteobacteria</taxon>
        <taxon>Enterobacterales</taxon>
        <taxon>Morganellaceae</taxon>
        <taxon>Proteus</taxon>
    </lineage>
</organism>
<dbReference type="InterPro" id="IPR003660">
    <property type="entry name" value="HAMP_dom"/>
</dbReference>
<accession>A0A0G4PZE4</accession>
<evidence type="ECO:0000256" key="6">
    <source>
        <dbReference type="ARBA" id="ARBA00022692"/>
    </source>
</evidence>
<gene>
    <name evidence="16" type="primary">tsr_1</name>
    <name evidence="16" type="ORF">BN1804_00156</name>
</gene>
<keyword evidence="3" id="KW-0488">Methylation</keyword>
<evidence type="ECO:0000256" key="7">
    <source>
        <dbReference type="ARBA" id="ARBA00022989"/>
    </source>
</evidence>
<dbReference type="CDD" id="cd19407">
    <property type="entry name" value="Tar_Tsr_sensor"/>
    <property type="match status" value="1"/>
</dbReference>
<dbReference type="PRINTS" id="PR00260">
    <property type="entry name" value="CHEMTRNSDUCR"/>
</dbReference>
<dbReference type="Gene3D" id="1.20.120.30">
    <property type="entry name" value="Aspartate receptor, ligand-binding domain"/>
    <property type="match status" value="1"/>
</dbReference>
<dbReference type="PROSITE" id="PS50885">
    <property type="entry name" value="HAMP"/>
    <property type="match status" value="1"/>
</dbReference>
<dbReference type="InterPro" id="IPR035440">
    <property type="entry name" value="4HB_MCP_dom_sf"/>
</dbReference>
<dbReference type="SUPFAM" id="SSF47170">
    <property type="entry name" value="Aspartate receptor, ligand-binding domain"/>
    <property type="match status" value="1"/>
</dbReference>
<keyword evidence="9 11" id="KW-0807">Transducer</keyword>
<keyword evidence="6 13" id="KW-0812">Transmembrane</keyword>
<dbReference type="SMART" id="SM00319">
    <property type="entry name" value="TarH"/>
    <property type="match status" value="1"/>
</dbReference>
<keyword evidence="8 13" id="KW-0472">Membrane</keyword>
<dbReference type="Pfam" id="PF02203">
    <property type="entry name" value="TarH"/>
    <property type="match status" value="1"/>
</dbReference>
<dbReference type="SUPFAM" id="SSF58104">
    <property type="entry name" value="Methyl-accepting chemotaxis protein (MCP) signaling domain"/>
    <property type="match status" value="1"/>
</dbReference>
<sequence>MFKNLKQRYLPNVSFNMSRLKTTTLVWLITGSLILLLALACVLFLSSVNDYKRNLNKLNNIYHEQSLLNNTWENLLQTRNTLNRASSRHLLIINKMATANTDISSLLQQTKEKLQHVENGWKSFKNLPHNVKDQSYVQQLEQKYTELNAALIEFLAFLEQGKTYEYLNQPTQTYQDNFEQAYTTYHQQLENYYTASLDEGEFLYQKIIYSLIVISVLIVIFSFLVQVVLRKNFISPLNVIMKNIEDISNGELTTDVTTKGLYEINILTTNIQKMRDQIKRIVNNINHSSGLINSELSDIAVMNNNLAIRVEQQSAAVLETSAGIRQLSVTSKQHAENTQTSCELVTKTDTMIHQSNEMLANVVENMHEVVTFSEQINDITSTIDNIAFQTNLLALNAAVEAARVGEHGKGFAVVAKEVRELSISCNLASKEIKILIANSSKKINQCFQLAADANDNMVDISKHTENINEMIHDISISTNEQSNGIAQIEDAINQLDQTTQANATMTRELVSSLDSLQTQSDRLKQELTVFHQ</sequence>
<dbReference type="EMBL" id="CVRY01000001">
    <property type="protein sequence ID" value="CRL58985.1"/>
    <property type="molecule type" value="Genomic_DNA"/>
</dbReference>
<evidence type="ECO:0000256" key="1">
    <source>
        <dbReference type="ARBA" id="ARBA00004429"/>
    </source>
</evidence>
<dbReference type="InterPro" id="IPR004089">
    <property type="entry name" value="MCPsignal_dom"/>
</dbReference>